<evidence type="ECO:0000256" key="3">
    <source>
        <dbReference type="ARBA" id="ARBA00012744"/>
    </source>
</evidence>
<dbReference type="InterPro" id="IPR026891">
    <property type="entry name" value="Fn3-like"/>
</dbReference>
<dbReference type="InterPro" id="IPR051915">
    <property type="entry name" value="Cellulose_Degrad_GH3"/>
</dbReference>
<dbReference type="Gene3D" id="3.40.50.1700">
    <property type="entry name" value="Glycoside hydrolase family 3 C-terminal domain"/>
    <property type="match status" value="1"/>
</dbReference>
<dbReference type="FunFam" id="3.20.20.300:FF:000005">
    <property type="entry name" value="Periplasmic beta-glucosidase"/>
    <property type="match status" value="1"/>
</dbReference>
<comment type="similarity">
    <text evidence="2 7">Belongs to the glycosyl hydrolase 3 family.</text>
</comment>
<evidence type="ECO:0000313" key="9">
    <source>
        <dbReference type="EMBL" id="MCH1624357.1"/>
    </source>
</evidence>
<name>A0AAW5E2P8_9BACI</name>
<evidence type="ECO:0000256" key="4">
    <source>
        <dbReference type="ARBA" id="ARBA00022729"/>
    </source>
</evidence>
<dbReference type="PROSITE" id="PS00775">
    <property type="entry name" value="GLYCOSYL_HYDROL_F3"/>
    <property type="match status" value="1"/>
</dbReference>
<dbReference type="EMBL" id="JAKTTI010000003">
    <property type="protein sequence ID" value="MCH1624357.1"/>
    <property type="molecule type" value="Genomic_DNA"/>
</dbReference>
<evidence type="ECO:0000256" key="7">
    <source>
        <dbReference type="RuleBase" id="RU361161"/>
    </source>
</evidence>
<feature type="domain" description="Fibronectin type III-like" evidence="8">
    <location>
        <begin position="760"/>
        <end position="829"/>
    </location>
</feature>
<dbReference type="SUPFAM" id="SSF51445">
    <property type="entry name" value="(Trans)glycosidases"/>
    <property type="match status" value="1"/>
</dbReference>
<dbReference type="Pfam" id="PF01915">
    <property type="entry name" value="Glyco_hydro_3_C"/>
    <property type="match status" value="1"/>
</dbReference>
<dbReference type="PANTHER" id="PTHR30620:SF16">
    <property type="entry name" value="LYSOSOMAL BETA GLUCOSIDASE"/>
    <property type="match status" value="1"/>
</dbReference>
<reference evidence="9" key="1">
    <citation type="submission" date="2022-02" db="EMBL/GenBank/DDBJ databases">
        <title>Fredinandcohnia quinoae sp. nov. isolated from Chenopodium quinoa seeds.</title>
        <authorList>
            <person name="Saati-Santamaria Z."/>
            <person name="Flores-Felix J.D."/>
            <person name="Igual J.M."/>
            <person name="Velazquez E."/>
            <person name="Garcia-Fraile P."/>
            <person name="Martinez-Molina E."/>
        </authorList>
    </citation>
    <scope>NUCLEOTIDE SEQUENCE</scope>
    <source>
        <strain evidence="9">SECRCQ15</strain>
    </source>
</reference>
<dbReference type="InterPro" id="IPR019800">
    <property type="entry name" value="Glyco_hydro_3_AS"/>
</dbReference>
<evidence type="ECO:0000256" key="1">
    <source>
        <dbReference type="ARBA" id="ARBA00000448"/>
    </source>
</evidence>
<dbReference type="SMART" id="SM01217">
    <property type="entry name" value="Fn3_like"/>
    <property type="match status" value="1"/>
</dbReference>
<dbReference type="InterPro" id="IPR013783">
    <property type="entry name" value="Ig-like_fold"/>
</dbReference>
<keyword evidence="6 7" id="KW-0326">Glycosidase</keyword>
<dbReference type="PANTHER" id="PTHR30620">
    <property type="entry name" value="PERIPLASMIC BETA-GLUCOSIDASE-RELATED"/>
    <property type="match status" value="1"/>
</dbReference>
<dbReference type="EC" id="3.2.1.21" evidence="3"/>
<evidence type="ECO:0000256" key="6">
    <source>
        <dbReference type="ARBA" id="ARBA00023295"/>
    </source>
</evidence>
<dbReference type="Pfam" id="PF00933">
    <property type="entry name" value="Glyco_hydro_3"/>
    <property type="match status" value="1"/>
</dbReference>
<dbReference type="GO" id="GO:0009251">
    <property type="term" value="P:glucan catabolic process"/>
    <property type="evidence" value="ECO:0007669"/>
    <property type="project" value="TreeGrafter"/>
</dbReference>
<dbReference type="InterPro" id="IPR002772">
    <property type="entry name" value="Glyco_hydro_3_C"/>
</dbReference>
<keyword evidence="4" id="KW-0732">Signal</keyword>
<dbReference type="InterPro" id="IPR036881">
    <property type="entry name" value="Glyco_hydro_3_C_sf"/>
</dbReference>
<dbReference type="AlphaFoldDB" id="A0AAW5E2P8"/>
<organism evidence="9 10">
    <name type="scientific">Fredinandcohnia quinoae</name>
    <dbReference type="NCBI Taxonomy" id="2918902"/>
    <lineage>
        <taxon>Bacteria</taxon>
        <taxon>Bacillati</taxon>
        <taxon>Bacillota</taxon>
        <taxon>Bacilli</taxon>
        <taxon>Bacillales</taxon>
        <taxon>Bacillaceae</taxon>
        <taxon>Fredinandcohnia</taxon>
    </lineage>
</organism>
<protein>
    <recommendedName>
        <fullName evidence="3">beta-glucosidase</fullName>
        <ecNumber evidence="3">3.2.1.21</ecNumber>
    </recommendedName>
</protein>
<dbReference type="Proteomes" id="UP001431131">
    <property type="component" value="Unassembled WGS sequence"/>
</dbReference>
<dbReference type="InterPro" id="IPR036962">
    <property type="entry name" value="Glyco_hydro_3_N_sf"/>
</dbReference>
<dbReference type="PRINTS" id="PR00133">
    <property type="entry name" value="GLHYDRLASE3"/>
</dbReference>
<evidence type="ECO:0000313" key="10">
    <source>
        <dbReference type="Proteomes" id="UP001431131"/>
    </source>
</evidence>
<dbReference type="Gene3D" id="3.20.20.300">
    <property type="entry name" value="Glycoside hydrolase, family 3, N-terminal domain"/>
    <property type="match status" value="1"/>
</dbReference>
<evidence type="ECO:0000256" key="5">
    <source>
        <dbReference type="ARBA" id="ARBA00022801"/>
    </source>
</evidence>
<keyword evidence="10" id="KW-1185">Reference proteome</keyword>
<accession>A0AAW5E2P8</accession>
<dbReference type="RefSeq" id="WP_240252712.1">
    <property type="nucleotide sequence ID" value="NZ_JAKTTI010000003.1"/>
</dbReference>
<dbReference type="InterPro" id="IPR001764">
    <property type="entry name" value="Glyco_hydro_3_N"/>
</dbReference>
<comment type="caution">
    <text evidence="9">The sequence shown here is derived from an EMBL/GenBank/DDBJ whole genome shotgun (WGS) entry which is preliminary data.</text>
</comment>
<sequence>MIGTWSAPLQTSVAKINLTFLIEKNESYHVTVKTEPLPLNIVIQDVKVEGNKLLATGIFMVFEEKELEMELLFSEDTFSGNMNLGTLGKLHFEGVKGEDNSLSEKLLKEVQTYRQSRQIQERTEAEIHEEIDKLLNKMTLTEKIGQMSQCQASQFSFGGEVDSDPPEQLIAEGKAGSVLGAFDIHKVFELQKIAVEKSRLGIPLFFNADVIHGYQTIFPVPLAWSSSWDMEAVKRACAISAKEAAASGITYNHGPMVDVTRDPRWGRVVEGAGEDPYLGSLMASAMVEGFQGESLANEETLIACLKHFVAYGAAEGGRDYNTVDISEGTMRNVYLPPFIAGLKANAASVMNAFNIFQGIPVAGNKSLMQDLLRDELGFDGMVITDYGSIDELVIHGIAKDNKEAAKLAVDAALDIEMVTTSYSKHLPSLIGEGRVNEEQLDEAVRRILYYKYKIGIMDDPFRYIRPDFEEKYHYCNEHLEESRELAKKSIVLLKNDGVLPFQKDHGKVAIIGPFANSKDLLGPWQFSKYGNETITLLDGIIGKVHHRSKLLHAEGCKVDNEIVGGFEEAVRLAQQAEVIILALGESSGMSGEAASRMSLELPSIQKQLAEEIVKLGKPTILVLTNGRPLVLDWFDKNMNAIVETWFLGSQAGHAIADVLYGDYNPAGKLTMSFPYTTGQVPVYYNHYTTGRPLTTMNQQEKFISKYLDGPNEPLYPFGYGLNYTTFSYSEIELTKKVMSRNESISASVTIINTGNFAGEEVVQLYIQDLYGSVVRPVKELKGFKKIYLQSGESMEVTFTITENDLKYFAADNSYKAETGEFKLYIGTNSRDVKEVGFELID</sequence>
<dbReference type="Pfam" id="PF14310">
    <property type="entry name" value="Fn3-like"/>
    <property type="match status" value="1"/>
</dbReference>
<evidence type="ECO:0000259" key="8">
    <source>
        <dbReference type="SMART" id="SM01217"/>
    </source>
</evidence>
<dbReference type="FunFam" id="2.60.40.10:FF:000495">
    <property type="entry name" value="Periplasmic beta-glucosidase"/>
    <property type="match status" value="1"/>
</dbReference>
<dbReference type="Gene3D" id="2.60.40.10">
    <property type="entry name" value="Immunoglobulins"/>
    <property type="match status" value="1"/>
</dbReference>
<keyword evidence="5 7" id="KW-0378">Hydrolase</keyword>
<comment type="catalytic activity">
    <reaction evidence="1">
        <text>Hydrolysis of terminal, non-reducing beta-D-glucosyl residues with release of beta-D-glucose.</text>
        <dbReference type="EC" id="3.2.1.21"/>
    </reaction>
</comment>
<proteinExistence type="inferred from homology"/>
<dbReference type="SUPFAM" id="SSF52279">
    <property type="entry name" value="Beta-D-glucan exohydrolase, C-terminal domain"/>
    <property type="match status" value="1"/>
</dbReference>
<dbReference type="GO" id="GO:0008422">
    <property type="term" value="F:beta-glucosidase activity"/>
    <property type="evidence" value="ECO:0007669"/>
    <property type="project" value="UniProtKB-EC"/>
</dbReference>
<gene>
    <name evidence="9" type="ORF">MJG50_03375</name>
</gene>
<evidence type="ECO:0000256" key="2">
    <source>
        <dbReference type="ARBA" id="ARBA00005336"/>
    </source>
</evidence>
<dbReference type="InterPro" id="IPR017853">
    <property type="entry name" value="GH"/>
</dbReference>